<name>A0A199UKX8_ANACO</name>
<evidence type="ECO:0000313" key="3">
    <source>
        <dbReference type="Proteomes" id="UP000092600"/>
    </source>
</evidence>
<dbReference type="Proteomes" id="UP000092600">
    <property type="component" value="Unassembled WGS sequence"/>
</dbReference>
<sequence length="114" mass="12767">MHGNSSSSSSSSSLSSCCNTTMNNNRSSSSSSSSSSWQQLLHHPDHRHGNPGGHIGIDMALQAPLKLSGEAGESHLWNQVLLFWQYVYWLKWEKERVQSAPDDEAIDNFNLRFF</sequence>
<reference evidence="2 3" key="1">
    <citation type="journal article" date="2016" name="DNA Res.">
        <title>The draft genome of MD-2 pineapple using hybrid error correction of long reads.</title>
        <authorList>
            <person name="Redwan R.M."/>
            <person name="Saidin A."/>
            <person name="Kumar S.V."/>
        </authorList>
    </citation>
    <scope>NUCLEOTIDE SEQUENCE [LARGE SCALE GENOMIC DNA]</scope>
    <source>
        <strain evidence="3">cv. MD2</strain>
        <tissue evidence="2">Leaf</tissue>
    </source>
</reference>
<protein>
    <submittedName>
        <fullName evidence="2">Uncharacterized protein</fullName>
    </submittedName>
</protein>
<evidence type="ECO:0000313" key="2">
    <source>
        <dbReference type="EMBL" id="OAY65230.1"/>
    </source>
</evidence>
<comment type="caution">
    <text evidence="2">The sequence shown here is derived from an EMBL/GenBank/DDBJ whole genome shotgun (WGS) entry which is preliminary data.</text>
</comment>
<evidence type="ECO:0000256" key="1">
    <source>
        <dbReference type="SAM" id="MobiDB-lite"/>
    </source>
</evidence>
<accession>A0A199UKX8</accession>
<feature type="region of interest" description="Disordered" evidence="1">
    <location>
        <begin position="1"/>
        <end position="55"/>
    </location>
</feature>
<dbReference type="AlphaFoldDB" id="A0A199UKX8"/>
<feature type="compositionally biased region" description="Low complexity" evidence="1">
    <location>
        <begin position="1"/>
        <end position="36"/>
    </location>
</feature>
<gene>
    <name evidence="2" type="ORF">ACMD2_16254</name>
</gene>
<proteinExistence type="predicted"/>
<organism evidence="2 3">
    <name type="scientific">Ananas comosus</name>
    <name type="common">Pineapple</name>
    <name type="synonym">Ananas ananas</name>
    <dbReference type="NCBI Taxonomy" id="4615"/>
    <lineage>
        <taxon>Eukaryota</taxon>
        <taxon>Viridiplantae</taxon>
        <taxon>Streptophyta</taxon>
        <taxon>Embryophyta</taxon>
        <taxon>Tracheophyta</taxon>
        <taxon>Spermatophyta</taxon>
        <taxon>Magnoliopsida</taxon>
        <taxon>Liliopsida</taxon>
        <taxon>Poales</taxon>
        <taxon>Bromeliaceae</taxon>
        <taxon>Bromelioideae</taxon>
        <taxon>Ananas</taxon>
    </lineage>
</organism>
<dbReference type="EMBL" id="LSRQ01007143">
    <property type="protein sequence ID" value="OAY65230.1"/>
    <property type="molecule type" value="Genomic_DNA"/>
</dbReference>